<dbReference type="InterPro" id="IPR011545">
    <property type="entry name" value="DEAD/DEAH_box_helicase_dom"/>
</dbReference>
<organism evidence="5 6">
    <name type="scientific">Enemella evansiae</name>
    <dbReference type="NCBI Taxonomy" id="2016499"/>
    <lineage>
        <taxon>Bacteria</taxon>
        <taxon>Bacillati</taxon>
        <taxon>Actinomycetota</taxon>
        <taxon>Actinomycetes</taxon>
        <taxon>Propionibacteriales</taxon>
        <taxon>Propionibacteriaceae</taxon>
        <taxon>Enemella</taxon>
    </lineage>
</organism>
<dbReference type="PROSITE" id="PS51194">
    <property type="entry name" value="HELICASE_CTER"/>
    <property type="match status" value="1"/>
</dbReference>
<proteinExistence type="predicted"/>
<dbReference type="InterPro" id="IPR001650">
    <property type="entry name" value="Helicase_C-like"/>
</dbReference>
<protein>
    <submittedName>
        <fullName evidence="5">Helicase</fullName>
    </submittedName>
</protein>
<dbReference type="InterPro" id="IPR055227">
    <property type="entry name" value="HRQ1_WHD"/>
</dbReference>
<dbReference type="Pfam" id="PF09369">
    <property type="entry name" value="MZB"/>
    <property type="match status" value="1"/>
</dbReference>
<comment type="caution">
    <text evidence="5">The sequence shown here is derived from an EMBL/GenBank/DDBJ whole genome shotgun (WGS) entry which is preliminary data.</text>
</comment>
<dbReference type="InterPro" id="IPR018973">
    <property type="entry name" value="MZB"/>
</dbReference>
<keyword evidence="1" id="KW-0547">Nucleotide-binding</keyword>
<gene>
    <name evidence="5" type="ORF">CGZ94_05185</name>
</gene>
<dbReference type="Gene3D" id="3.40.50.300">
    <property type="entry name" value="P-loop containing nucleotide triphosphate hydrolases"/>
    <property type="match status" value="2"/>
</dbReference>
<keyword evidence="5" id="KW-0347">Helicase</keyword>
<dbReference type="GO" id="GO:0003676">
    <property type="term" value="F:nucleic acid binding"/>
    <property type="evidence" value="ECO:0007669"/>
    <property type="project" value="InterPro"/>
</dbReference>
<accession>A0A255GKK6</accession>
<sequence>MIPDWLSEHPDLRASLSRPGAVGITADWPGWLPAGVVESLGARGIERPWAHQREAAESAHDGRATMLATPTASGKSLAYLMPVLAATWGGSPTSAPPPPESAGRRTPRTLLRRPHTALYLAPTKALAHDQGRACGALGIGSWRFAVLDGDSGPEERTWARDHATFLLTNPDLLHRSILPGHQRWQGFLKSLRYLVVDEAHHYQGAFGMQVGLVLRRLLRLCRELGAEPVVIGASATVADPAATLAALTGTPADRVTAVTASTAPRPETTLLVCQPADPELAVTEVVSRLLAEGRQTCAFVDTRARAEQLAADVRRTGAEFRAYRAGLLPHERRELEAALASRRLLGVASTSALELGVDIGGLDAVVLAGHPGSQAALWQRIGRAGRRDRPALAVLVARDDPADAWWCDHPDALLGGDADTPPPGAPTDRVLAPQLAAAAQERPLTAEDEHWFGPRTAELADALAGGGVLRRRPTGWFWTRADRAVDAIDLRGCGARVEVCEPDTGRVIGSLDAHRADRELHPGAVYRHQGETWLVGDEESPSAGLVYARPRRTGYLTVARSTSRVEQLTGEPRDRGGGLLAHGSARVVSQVTGFLRLDEVTGDIWDETALDLPERTLDTQALWFELPGRVLPVWSPARARAACHGLEHALRAMVQAVLPFDPRTFVGWSEPIPDGGWRVGLHELVPGGAGFAAAVAERADAWLAAVADRLTRCDCLVGCPRCVFTPGCPDANRDLDRAGALQLVRLLDPAQEQPGAIAS</sequence>
<dbReference type="GO" id="GO:0005524">
    <property type="term" value="F:ATP binding"/>
    <property type="evidence" value="ECO:0007669"/>
    <property type="project" value="UniProtKB-KW"/>
</dbReference>
<keyword evidence="6" id="KW-1185">Reference proteome</keyword>
<evidence type="ECO:0000259" key="3">
    <source>
        <dbReference type="PROSITE" id="PS51192"/>
    </source>
</evidence>
<name>A0A255GKK6_9ACTN</name>
<dbReference type="PANTHER" id="PTHR47957">
    <property type="entry name" value="ATP-DEPENDENT HELICASE HRQ1"/>
    <property type="match status" value="1"/>
</dbReference>
<dbReference type="SMART" id="SM00490">
    <property type="entry name" value="HELICc"/>
    <property type="match status" value="1"/>
</dbReference>
<reference evidence="5 6" key="1">
    <citation type="submission" date="2017-07" db="EMBL/GenBank/DDBJ databases">
        <title>Draft whole genome sequences of clinical Proprionibacteriaceae strains.</title>
        <authorList>
            <person name="Bernier A.-M."/>
            <person name="Bernard K."/>
            <person name="Domingo M.-C."/>
        </authorList>
    </citation>
    <scope>NUCLEOTIDE SEQUENCE [LARGE SCALE GENOMIC DNA]</scope>
    <source>
        <strain evidence="5 6">NML 030167</strain>
    </source>
</reference>
<dbReference type="EMBL" id="NMVO01000005">
    <property type="protein sequence ID" value="OYO16111.1"/>
    <property type="molecule type" value="Genomic_DNA"/>
</dbReference>
<dbReference type="CDD" id="cd18797">
    <property type="entry name" value="SF2_C_Hrq"/>
    <property type="match status" value="1"/>
</dbReference>
<dbReference type="Proteomes" id="UP000215896">
    <property type="component" value="Unassembled WGS sequence"/>
</dbReference>
<feature type="domain" description="Helicase ATP-binding" evidence="3">
    <location>
        <begin position="56"/>
        <end position="255"/>
    </location>
</feature>
<dbReference type="InterPro" id="IPR014001">
    <property type="entry name" value="Helicase_ATP-bd"/>
</dbReference>
<dbReference type="SUPFAM" id="SSF52540">
    <property type="entry name" value="P-loop containing nucleoside triphosphate hydrolases"/>
    <property type="match status" value="1"/>
</dbReference>
<keyword evidence="5" id="KW-0378">Hydrolase</keyword>
<dbReference type="PANTHER" id="PTHR47957:SF3">
    <property type="entry name" value="ATP-DEPENDENT HELICASE HRQ1"/>
    <property type="match status" value="1"/>
</dbReference>
<dbReference type="AlphaFoldDB" id="A0A255GKK6"/>
<dbReference type="InterPro" id="IPR027417">
    <property type="entry name" value="P-loop_NTPase"/>
</dbReference>
<dbReference type="Pfam" id="PF00270">
    <property type="entry name" value="DEAD"/>
    <property type="match status" value="1"/>
</dbReference>
<evidence type="ECO:0000313" key="5">
    <source>
        <dbReference type="EMBL" id="OYO16111.1"/>
    </source>
</evidence>
<dbReference type="Pfam" id="PF00271">
    <property type="entry name" value="Helicase_C"/>
    <property type="match status" value="1"/>
</dbReference>
<evidence type="ECO:0000313" key="6">
    <source>
        <dbReference type="Proteomes" id="UP000215896"/>
    </source>
</evidence>
<dbReference type="Pfam" id="PF22982">
    <property type="entry name" value="WHD_HRQ1"/>
    <property type="match status" value="1"/>
</dbReference>
<evidence type="ECO:0000256" key="1">
    <source>
        <dbReference type="ARBA" id="ARBA00022741"/>
    </source>
</evidence>
<dbReference type="PROSITE" id="PS51192">
    <property type="entry name" value="HELICASE_ATP_BIND_1"/>
    <property type="match status" value="1"/>
</dbReference>
<dbReference type="GO" id="GO:0006289">
    <property type="term" value="P:nucleotide-excision repair"/>
    <property type="evidence" value="ECO:0007669"/>
    <property type="project" value="TreeGrafter"/>
</dbReference>
<dbReference type="GO" id="GO:0036297">
    <property type="term" value="P:interstrand cross-link repair"/>
    <property type="evidence" value="ECO:0007669"/>
    <property type="project" value="TreeGrafter"/>
</dbReference>
<evidence type="ECO:0000259" key="4">
    <source>
        <dbReference type="PROSITE" id="PS51194"/>
    </source>
</evidence>
<dbReference type="GO" id="GO:0043138">
    <property type="term" value="F:3'-5' DNA helicase activity"/>
    <property type="evidence" value="ECO:0007669"/>
    <property type="project" value="TreeGrafter"/>
</dbReference>
<dbReference type="OrthoDB" id="143059at2"/>
<feature type="domain" description="Helicase C-terminal" evidence="4">
    <location>
        <begin position="281"/>
        <end position="450"/>
    </location>
</feature>
<evidence type="ECO:0000256" key="2">
    <source>
        <dbReference type="ARBA" id="ARBA00022840"/>
    </source>
</evidence>
<dbReference type="SMART" id="SM00487">
    <property type="entry name" value="DEXDc"/>
    <property type="match status" value="1"/>
</dbReference>
<dbReference type="RefSeq" id="WP_094404994.1">
    <property type="nucleotide sequence ID" value="NZ_NMVO01000005.1"/>
</dbReference>
<keyword evidence="2" id="KW-0067">ATP-binding</keyword>